<dbReference type="InterPro" id="IPR038709">
    <property type="entry name" value="RpoN_core-bd_sf"/>
</dbReference>
<evidence type="ECO:0000313" key="11">
    <source>
        <dbReference type="EMBL" id="SFF95843.1"/>
    </source>
</evidence>
<accession>A0A1I2MWM9</accession>
<dbReference type="Pfam" id="PF04963">
    <property type="entry name" value="Sigma54_CBD"/>
    <property type="match status" value="1"/>
</dbReference>
<keyword evidence="7" id="KW-0238">DNA-binding</keyword>
<dbReference type="AlphaFoldDB" id="A0A1I2MWM9"/>
<gene>
    <name evidence="11" type="ORF">SAMN04488025_11019</name>
</gene>
<dbReference type="NCBIfam" id="TIGR02395">
    <property type="entry name" value="rpoN_sigma"/>
    <property type="match status" value="1"/>
</dbReference>
<feature type="domain" description="RNA polymerase sigma factor 54 DNA-binding" evidence="9">
    <location>
        <begin position="303"/>
        <end position="460"/>
    </location>
</feature>
<dbReference type="GO" id="GO:0003677">
    <property type="term" value="F:DNA binding"/>
    <property type="evidence" value="ECO:0007669"/>
    <property type="project" value="UniProtKB-KW"/>
</dbReference>
<evidence type="ECO:0000256" key="1">
    <source>
        <dbReference type="ARBA" id="ARBA00008798"/>
    </source>
</evidence>
<dbReference type="GO" id="GO:0006352">
    <property type="term" value="P:DNA-templated transcription initiation"/>
    <property type="evidence" value="ECO:0007669"/>
    <property type="project" value="InterPro"/>
</dbReference>
<dbReference type="PRINTS" id="PR00045">
    <property type="entry name" value="SIGMA54FCT"/>
</dbReference>
<keyword evidence="5" id="KW-0805">Transcription regulation</keyword>
<dbReference type="EMBL" id="FOOK01000010">
    <property type="protein sequence ID" value="SFF95843.1"/>
    <property type="molecule type" value="Genomic_DNA"/>
</dbReference>
<evidence type="ECO:0000256" key="2">
    <source>
        <dbReference type="ARBA" id="ARBA00022478"/>
    </source>
</evidence>
<dbReference type="Proteomes" id="UP000198661">
    <property type="component" value="Unassembled WGS sequence"/>
</dbReference>
<dbReference type="STRING" id="201973.SAMN04488025_11019"/>
<evidence type="ECO:0000313" key="12">
    <source>
        <dbReference type="Proteomes" id="UP000198661"/>
    </source>
</evidence>
<dbReference type="NCBIfam" id="NF009118">
    <property type="entry name" value="PRK12469.1"/>
    <property type="match status" value="1"/>
</dbReference>
<keyword evidence="8" id="KW-0804">Transcription</keyword>
<dbReference type="GO" id="GO:0016779">
    <property type="term" value="F:nucleotidyltransferase activity"/>
    <property type="evidence" value="ECO:0007669"/>
    <property type="project" value="UniProtKB-KW"/>
</dbReference>
<dbReference type="Pfam" id="PF04552">
    <property type="entry name" value="Sigma54_DBD"/>
    <property type="match status" value="1"/>
</dbReference>
<evidence type="ECO:0000259" key="9">
    <source>
        <dbReference type="Pfam" id="PF04552"/>
    </source>
</evidence>
<dbReference type="InterPro" id="IPR007634">
    <property type="entry name" value="RNA_pol_sigma_54_DNA-bd"/>
</dbReference>
<dbReference type="RefSeq" id="WP_245752152.1">
    <property type="nucleotide sequence ID" value="NZ_FOOK01000010.1"/>
</dbReference>
<evidence type="ECO:0000259" key="10">
    <source>
        <dbReference type="Pfam" id="PF04963"/>
    </source>
</evidence>
<dbReference type="Gene3D" id="1.10.10.60">
    <property type="entry name" value="Homeodomain-like"/>
    <property type="match status" value="1"/>
</dbReference>
<feature type="domain" description="RNA polymerase sigma factor 54 core-binding" evidence="10">
    <location>
        <begin position="100"/>
        <end position="287"/>
    </location>
</feature>
<keyword evidence="2" id="KW-0240">DNA-directed RNA polymerase</keyword>
<dbReference type="GO" id="GO:0016987">
    <property type="term" value="F:sigma factor activity"/>
    <property type="evidence" value="ECO:0007669"/>
    <property type="project" value="UniProtKB-KW"/>
</dbReference>
<sequence>MALQISYGLIQEQRMKLVMTPELRQAIQLLQLSAADLEQYIQEQLAENPVLEIAESGEEGGGEADISLLNADPAEWMAYVRDGGRRERGVSDGEAERFSFENLAAPSESLAEALEFQLRFLPLDSVTRTLCLHLIGNLDDSGYLRIDAASLCKRFNVDLQAFDRALKVLQSLEPAGVGARSLSECLRLQLLREDPPDEVALRIAESHLPDVAEGRIRKIARQLGCDIRRVQEAIDRLKRLNPRPGMAYASSAPHYVLPDVCVERVNGEYVVLVNEGFLPRLTVNDRYQRMLADGGEQARQAADYLRNWFQSAVWLVRGIEQRRQTLYRVTQVIVEKQRAFLDHGVDCLKPLTLREVAEELGMHESTVSRATQNKYVQTPRGLFSFRYFFPSGVDSSSGGASAKSVKKRISEWISGEDKQKPLSDQQIADLLRAEGIRISRRTVAKYREELGIPSSMARRRYDG</sequence>
<evidence type="ECO:0000256" key="4">
    <source>
        <dbReference type="ARBA" id="ARBA00022695"/>
    </source>
</evidence>
<dbReference type="PANTHER" id="PTHR32248">
    <property type="entry name" value="RNA POLYMERASE SIGMA-54 FACTOR"/>
    <property type="match status" value="1"/>
</dbReference>
<comment type="similarity">
    <text evidence="1">Belongs to the sigma-54 factor family.</text>
</comment>
<evidence type="ECO:0000256" key="5">
    <source>
        <dbReference type="ARBA" id="ARBA00023015"/>
    </source>
</evidence>
<name>A0A1I2MWM9_9BACL</name>
<evidence type="ECO:0000256" key="3">
    <source>
        <dbReference type="ARBA" id="ARBA00022679"/>
    </source>
</evidence>
<dbReference type="PROSITE" id="PS50044">
    <property type="entry name" value="SIGMA54_3"/>
    <property type="match status" value="1"/>
</dbReference>
<evidence type="ECO:0000256" key="8">
    <source>
        <dbReference type="ARBA" id="ARBA00023163"/>
    </source>
</evidence>
<dbReference type="PROSITE" id="PS00718">
    <property type="entry name" value="SIGMA54_2"/>
    <property type="match status" value="1"/>
</dbReference>
<reference evidence="12" key="1">
    <citation type="submission" date="2016-10" db="EMBL/GenBank/DDBJ databases">
        <authorList>
            <person name="Varghese N."/>
            <person name="Submissions S."/>
        </authorList>
    </citation>
    <scope>NUCLEOTIDE SEQUENCE [LARGE SCALE GENOMIC DNA]</scope>
    <source>
        <strain evidence="12">DSM 44945</strain>
    </source>
</reference>
<dbReference type="Gene3D" id="1.10.10.1330">
    <property type="entry name" value="RNA polymerase sigma-54 factor, core-binding domain"/>
    <property type="match status" value="1"/>
</dbReference>
<protein>
    <submittedName>
        <fullName evidence="11">RNA polymerase, sigma 54 subunit, RpoN/SigL</fullName>
    </submittedName>
</protein>
<dbReference type="InterPro" id="IPR007046">
    <property type="entry name" value="RNA_pol_sigma_54_core-bd"/>
</dbReference>
<keyword evidence="12" id="KW-1185">Reference proteome</keyword>
<evidence type="ECO:0000256" key="6">
    <source>
        <dbReference type="ARBA" id="ARBA00023082"/>
    </source>
</evidence>
<keyword evidence="4" id="KW-0548">Nucleotidyltransferase</keyword>
<dbReference type="PROSITE" id="PS00717">
    <property type="entry name" value="SIGMA54_1"/>
    <property type="match status" value="1"/>
</dbReference>
<dbReference type="GO" id="GO:0000428">
    <property type="term" value="C:DNA-directed RNA polymerase complex"/>
    <property type="evidence" value="ECO:0007669"/>
    <property type="project" value="UniProtKB-KW"/>
</dbReference>
<evidence type="ECO:0000256" key="7">
    <source>
        <dbReference type="ARBA" id="ARBA00023125"/>
    </source>
</evidence>
<organism evidence="11 12">
    <name type="scientific">Planifilum fulgidum</name>
    <dbReference type="NCBI Taxonomy" id="201973"/>
    <lineage>
        <taxon>Bacteria</taxon>
        <taxon>Bacillati</taxon>
        <taxon>Bacillota</taxon>
        <taxon>Bacilli</taxon>
        <taxon>Bacillales</taxon>
        <taxon>Thermoactinomycetaceae</taxon>
        <taxon>Planifilum</taxon>
    </lineage>
</organism>
<proteinExistence type="inferred from homology"/>
<dbReference type="InterPro" id="IPR000394">
    <property type="entry name" value="RNA_pol_sigma_54"/>
</dbReference>
<keyword evidence="3" id="KW-0808">Transferase</keyword>
<dbReference type="Pfam" id="PF00309">
    <property type="entry name" value="Sigma54_AID"/>
    <property type="match status" value="1"/>
</dbReference>
<dbReference type="PIRSF" id="PIRSF000774">
    <property type="entry name" value="RpoN"/>
    <property type="match status" value="1"/>
</dbReference>
<keyword evidence="6" id="KW-0731">Sigma factor</keyword>
<dbReference type="PANTHER" id="PTHR32248:SF4">
    <property type="entry name" value="RNA POLYMERASE SIGMA-54 FACTOR"/>
    <property type="match status" value="1"/>
</dbReference>
<dbReference type="GO" id="GO:0001216">
    <property type="term" value="F:DNA-binding transcription activator activity"/>
    <property type="evidence" value="ECO:0007669"/>
    <property type="project" value="InterPro"/>
</dbReference>